<evidence type="ECO:0000256" key="1">
    <source>
        <dbReference type="ARBA" id="ARBA00001946"/>
    </source>
</evidence>
<comment type="cofactor">
    <cofactor evidence="1">
        <name>Mg(2+)</name>
        <dbReference type="ChEBI" id="CHEBI:18420"/>
    </cofactor>
</comment>
<dbReference type="Pfam" id="PF02746">
    <property type="entry name" value="MR_MLE_N"/>
    <property type="match status" value="1"/>
</dbReference>
<keyword evidence="6" id="KW-1185">Reference proteome</keyword>
<proteinExistence type="predicted"/>
<dbReference type="SMART" id="SM00922">
    <property type="entry name" value="MR_MLE"/>
    <property type="match status" value="1"/>
</dbReference>
<protein>
    <submittedName>
        <fullName evidence="5">Mandelate racemase/muconate lactonizing enzyme family protein</fullName>
    </submittedName>
</protein>
<evidence type="ECO:0000256" key="3">
    <source>
        <dbReference type="ARBA" id="ARBA00022842"/>
    </source>
</evidence>
<reference evidence="5 6" key="1">
    <citation type="submission" date="2023-08" db="EMBL/GenBank/DDBJ databases">
        <title>The draft genome sequence of Paracraurococcus sp. LOR1-02.</title>
        <authorList>
            <person name="Kingkaew E."/>
            <person name="Tanasupawat S."/>
        </authorList>
    </citation>
    <scope>NUCLEOTIDE SEQUENCE [LARGE SCALE GENOMIC DNA]</scope>
    <source>
        <strain evidence="5 6">LOR1-02</strain>
    </source>
</reference>
<dbReference type="Proteomes" id="UP001243009">
    <property type="component" value="Unassembled WGS sequence"/>
</dbReference>
<dbReference type="PROSITE" id="PS00908">
    <property type="entry name" value="MR_MLE_1"/>
    <property type="match status" value="1"/>
</dbReference>
<dbReference type="PANTHER" id="PTHR13794">
    <property type="entry name" value="ENOLASE SUPERFAMILY, MANDELATE RACEMASE"/>
    <property type="match status" value="1"/>
</dbReference>
<dbReference type="Pfam" id="PF13378">
    <property type="entry name" value="MR_MLE_C"/>
    <property type="match status" value="1"/>
</dbReference>
<dbReference type="InterPro" id="IPR029065">
    <property type="entry name" value="Enolase_C-like"/>
</dbReference>
<dbReference type="Gene3D" id="3.30.390.10">
    <property type="entry name" value="Enolase-like, N-terminal domain"/>
    <property type="match status" value="1"/>
</dbReference>
<evidence type="ECO:0000313" key="5">
    <source>
        <dbReference type="EMBL" id="MDO9706846.1"/>
    </source>
</evidence>
<keyword evidence="2" id="KW-0479">Metal-binding</keyword>
<organism evidence="5 6">
    <name type="scientific">Paracraurococcus lichenis</name>
    <dbReference type="NCBI Taxonomy" id="3064888"/>
    <lineage>
        <taxon>Bacteria</taxon>
        <taxon>Pseudomonadati</taxon>
        <taxon>Pseudomonadota</taxon>
        <taxon>Alphaproteobacteria</taxon>
        <taxon>Acetobacterales</taxon>
        <taxon>Roseomonadaceae</taxon>
        <taxon>Paracraurococcus</taxon>
    </lineage>
</organism>
<dbReference type="RefSeq" id="WP_305101718.1">
    <property type="nucleotide sequence ID" value="NZ_JAUTWS010000001.1"/>
</dbReference>
<dbReference type="InterPro" id="IPR013341">
    <property type="entry name" value="Mandelate_racemase_N_dom"/>
</dbReference>
<dbReference type="SUPFAM" id="SSF51604">
    <property type="entry name" value="Enolase C-terminal domain-like"/>
    <property type="match status" value="1"/>
</dbReference>
<keyword evidence="3" id="KW-0460">Magnesium</keyword>
<dbReference type="InterPro" id="IPR013342">
    <property type="entry name" value="Mandelate_racemase_C"/>
</dbReference>
<evidence type="ECO:0000256" key="2">
    <source>
        <dbReference type="ARBA" id="ARBA00022723"/>
    </source>
</evidence>
<dbReference type="InterPro" id="IPR029017">
    <property type="entry name" value="Enolase-like_N"/>
</dbReference>
<name>A0ABT9DSH4_9PROT</name>
<dbReference type="CDD" id="cd03316">
    <property type="entry name" value="MR_like"/>
    <property type="match status" value="1"/>
</dbReference>
<dbReference type="SFLD" id="SFLDS00001">
    <property type="entry name" value="Enolase"/>
    <property type="match status" value="1"/>
</dbReference>
<comment type="caution">
    <text evidence="5">The sequence shown here is derived from an EMBL/GenBank/DDBJ whole genome shotgun (WGS) entry which is preliminary data.</text>
</comment>
<sequence length="367" mass="38845">MRITAVTGHVLSSKFTYGNPAGPHGTNRGGNLHLKDIDTLLVRVETDAGIIGWGEGFGFNLVRTTRQALTELIAPVCIGEDARDIGGLMRRLQRRFHNFGRNGAATFALSGIDIALWDIAAKAAGKPLHALLGGAKRDRVPAYASLLRYGDPALVARNTAEAIARGYRRIKLHEVRLDCIRAAREAAPAEVPLMLDINCHHDTVEEAVDFCRAVQGMNVRWVEEPVWPPEDFSSIAAVRAAGGVGIAAGECLGSPESIGSMLAAGAVDVVQPSVTKVGGISAMLAVRDLAARHGAALVPHCPYFGPGLLASLHVLAAAEVEEPLEYYFADLEQPPYPALIPRDGYVAVPQAPGLGLEIDPALIAAAA</sequence>
<dbReference type="InterPro" id="IPR046945">
    <property type="entry name" value="RHMD-like"/>
</dbReference>
<evidence type="ECO:0000313" key="6">
    <source>
        <dbReference type="Proteomes" id="UP001243009"/>
    </source>
</evidence>
<feature type="domain" description="Mandelate racemase/muconate lactonizing enzyme C-terminal" evidence="4">
    <location>
        <begin position="152"/>
        <end position="245"/>
    </location>
</feature>
<evidence type="ECO:0000259" key="4">
    <source>
        <dbReference type="SMART" id="SM00922"/>
    </source>
</evidence>
<dbReference type="EMBL" id="JAUTWS010000001">
    <property type="protein sequence ID" value="MDO9706846.1"/>
    <property type="molecule type" value="Genomic_DNA"/>
</dbReference>
<dbReference type="PANTHER" id="PTHR13794:SF58">
    <property type="entry name" value="MITOCHONDRIAL ENOLASE SUPERFAMILY MEMBER 1"/>
    <property type="match status" value="1"/>
</dbReference>
<dbReference type="Gene3D" id="3.20.20.120">
    <property type="entry name" value="Enolase-like C-terminal domain"/>
    <property type="match status" value="1"/>
</dbReference>
<dbReference type="SUPFAM" id="SSF54826">
    <property type="entry name" value="Enolase N-terminal domain-like"/>
    <property type="match status" value="1"/>
</dbReference>
<accession>A0ABT9DSH4</accession>
<dbReference type="InterPro" id="IPR018110">
    <property type="entry name" value="Mandel_Rmase/mucon_lact_enz_CS"/>
</dbReference>
<gene>
    <name evidence="5" type="ORF">Q7A36_00730</name>
</gene>
<dbReference type="InterPro" id="IPR036849">
    <property type="entry name" value="Enolase-like_C_sf"/>
</dbReference>